<feature type="compositionally biased region" description="Acidic residues" evidence="10">
    <location>
        <begin position="231"/>
        <end position="243"/>
    </location>
</feature>
<evidence type="ECO:0000256" key="3">
    <source>
        <dbReference type="ARBA" id="ARBA00022452"/>
    </source>
</evidence>
<dbReference type="Gene3D" id="2.40.170.20">
    <property type="entry name" value="TonB-dependent receptor, beta-barrel domain"/>
    <property type="match status" value="1"/>
</dbReference>
<feature type="region of interest" description="Disordered" evidence="10">
    <location>
        <begin position="289"/>
        <end position="336"/>
    </location>
</feature>
<dbReference type="InterPro" id="IPR037066">
    <property type="entry name" value="Plug_dom_sf"/>
</dbReference>
<sequence length="732" mass="79158">MKRILLISAAIPFAAGAAFAQASEQELREETIIVSTPGPERSAGEMISHVSVMDRDDLIADLSGTLGDTLDRQPGVSTTYFGAGASRPVLRGLGAERVLVLTNGLGAVDVSAASPDHQSTGDGIDAEAVEILRGPAALAYGGQAIGGVVNVLDGLIVDSLPEEGVSADLMAAGTTVNDGAELSGRTRFVKGPFVLTLTGSMRDASDYDIPGFAESAGFRALEEAEDHDHDHDEDDHDHDEDEHDHEGDEEHARDVLENSYLETQTLGAGLSWIGEDAFFGVSVRQTTSEYGLPGHSHDHGDEHDHEEEEDHDDHDHDEDEHDHEEGEEHAHEDPFIDLKQTRIDLKGGLLFDGGVVTKLEGALSYSDYEHTEFEAPGEPGTRYETDGVEGRLELDHTLGGFDGALGVQFSDISFAAFGEEAFIAPTDTTSYGVFLYETREWDDGFGVEGGLRLETVDYQNDRFGSRGFDMLSGSLGVHKHWTSGWFAGLQATYSERAPNQSELFADGLHLATDQYEVGDLGLDVEKATNLEATLRWESASTEVGASVFYTDFSDFIYLTPGETLQDGVLVDEIDETPVYLFRQEDAEFVGFEIYGEHRFDAAIAGAQWSVNGSLEYVEAELSNGENVPYLPPLTFNGELKADWGAYNLSLNTTLAGEQNDPGVGSLETDGYALFGLRGALDAATIFPGAQGVEIFADLRNLTDEDVRYSTSVLKDTLPAPGRNLRFGVKASF</sequence>
<dbReference type="Gene3D" id="2.170.130.10">
    <property type="entry name" value="TonB-dependent receptor, plug domain"/>
    <property type="match status" value="1"/>
</dbReference>
<evidence type="ECO:0000313" key="14">
    <source>
        <dbReference type="EMBL" id="MFC6199049.1"/>
    </source>
</evidence>
<dbReference type="Pfam" id="PF07715">
    <property type="entry name" value="Plug"/>
    <property type="match status" value="1"/>
</dbReference>
<evidence type="ECO:0000313" key="15">
    <source>
        <dbReference type="Proteomes" id="UP001596303"/>
    </source>
</evidence>
<keyword evidence="6 8" id="KW-0472">Membrane</keyword>
<dbReference type="SUPFAM" id="SSF56935">
    <property type="entry name" value="Porins"/>
    <property type="match status" value="1"/>
</dbReference>
<feature type="domain" description="TonB-dependent receptor-like beta-barrel" evidence="12">
    <location>
        <begin position="338"/>
        <end position="701"/>
    </location>
</feature>
<feature type="compositionally biased region" description="Acidic residues" evidence="10">
    <location>
        <begin position="304"/>
        <end position="322"/>
    </location>
</feature>
<feature type="compositionally biased region" description="Basic and acidic residues" evidence="10">
    <location>
        <begin position="323"/>
        <end position="336"/>
    </location>
</feature>
<evidence type="ECO:0000259" key="12">
    <source>
        <dbReference type="Pfam" id="PF00593"/>
    </source>
</evidence>
<accession>A0ABW1SC08</accession>
<proteinExistence type="inferred from homology"/>
<dbReference type="InterPro" id="IPR039426">
    <property type="entry name" value="TonB-dep_rcpt-like"/>
</dbReference>
<evidence type="ECO:0000256" key="6">
    <source>
        <dbReference type="ARBA" id="ARBA00023136"/>
    </source>
</evidence>
<feature type="domain" description="TonB-dependent receptor plug" evidence="13">
    <location>
        <begin position="48"/>
        <end position="148"/>
    </location>
</feature>
<keyword evidence="15" id="KW-1185">Reference proteome</keyword>
<evidence type="ECO:0000256" key="5">
    <source>
        <dbReference type="ARBA" id="ARBA00023077"/>
    </source>
</evidence>
<dbReference type="InterPro" id="IPR036942">
    <property type="entry name" value="Beta-barrel_TonB_sf"/>
</dbReference>
<dbReference type="InterPro" id="IPR000531">
    <property type="entry name" value="Beta-barrel_TonB"/>
</dbReference>
<keyword evidence="11" id="KW-0732">Signal</keyword>
<dbReference type="EMBL" id="JBHSSW010000017">
    <property type="protein sequence ID" value="MFC6199049.1"/>
    <property type="molecule type" value="Genomic_DNA"/>
</dbReference>
<evidence type="ECO:0000256" key="8">
    <source>
        <dbReference type="PROSITE-ProRule" id="PRU01360"/>
    </source>
</evidence>
<dbReference type="PANTHER" id="PTHR30069:SF40">
    <property type="entry name" value="TONB-DEPENDENT RECEPTOR NMB0964-RELATED"/>
    <property type="match status" value="1"/>
</dbReference>
<feature type="chain" id="PRO_5045653807" evidence="11">
    <location>
        <begin position="21"/>
        <end position="732"/>
    </location>
</feature>
<comment type="caution">
    <text evidence="14">The sequence shown here is derived from an EMBL/GenBank/DDBJ whole genome shotgun (WGS) entry which is preliminary data.</text>
</comment>
<dbReference type="InterPro" id="IPR012910">
    <property type="entry name" value="Plug_dom"/>
</dbReference>
<evidence type="ECO:0000259" key="13">
    <source>
        <dbReference type="Pfam" id="PF07715"/>
    </source>
</evidence>
<keyword evidence="4 8" id="KW-0812">Transmembrane</keyword>
<gene>
    <name evidence="14" type="ORF">ACFQDM_13220</name>
</gene>
<dbReference type="Proteomes" id="UP001596303">
    <property type="component" value="Unassembled WGS sequence"/>
</dbReference>
<name>A0ABW1SC08_9PROT</name>
<organism evidence="14 15">
    <name type="scientific">Ponticaulis profundi</name>
    <dbReference type="NCBI Taxonomy" id="2665222"/>
    <lineage>
        <taxon>Bacteria</taxon>
        <taxon>Pseudomonadati</taxon>
        <taxon>Pseudomonadota</taxon>
        <taxon>Alphaproteobacteria</taxon>
        <taxon>Hyphomonadales</taxon>
        <taxon>Hyphomonadaceae</taxon>
        <taxon>Ponticaulis</taxon>
    </lineage>
</organism>
<keyword evidence="7 8" id="KW-0998">Cell outer membrane</keyword>
<feature type="signal peptide" evidence="11">
    <location>
        <begin position="1"/>
        <end position="20"/>
    </location>
</feature>
<evidence type="ECO:0000256" key="2">
    <source>
        <dbReference type="ARBA" id="ARBA00022448"/>
    </source>
</evidence>
<comment type="similarity">
    <text evidence="8 9">Belongs to the TonB-dependent receptor family.</text>
</comment>
<feature type="region of interest" description="Disordered" evidence="10">
    <location>
        <begin position="223"/>
        <end position="252"/>
    </location>
</feature>
<dbReference type="Pfam" id="PF00593">
    <property type="entry name" value="TonB_dep_Rec_b-barrel"/>
    <property type="match status" value="1"/>
</dbReference>
<evidence type="ECO:0000256" key="7">
    <source>
        <dbReference type="ARBA" id="ARBA00023237"/>
    </source>
</evidence>
<keyword evidence="3 8" id="KW-1134">Transmembrane beta strand</keyword>
<dbReference type="PANTHER" id="PTHR30069">
    <property type="entry name" value="TONB-DEPENDENT OUTER MEMBRANE RECEPTOR"/>
    <property type="match status" value="1"/>
</dbReference>
<comment type="subcellular location">
    <subcellularLocation>
        <location evidence="1 8">Cell outer membrane</location>
        <topology evidence="1 8">Multi-pass membrane protein</topology>
    </subcellularLocation>
</comment>
<evidence type="ECO:0000256" key="1">
    <source>
        <dbReference type="ARBA" id="ARBA00004571"/>
    </source>
</evidence>
<evidence type="ECO:0000256" key="11">
    <source>
        <dbReference type="SAM" id="SignalP"/>
    </source>
</evidence>
<reference evidence="15" key="1">
    <citation type="journal article" date="2019" name="Int. J. Syst. Evol. Microbiol.">
        <title>The Global Catalogue of Microorganisms (GCM) 10K type strain sequencing project: providing services to taxonomists for standard genome sequencing and annotation.</title>
        <authorList>
            <consortium name="The Broad Institute Genomics Platform"/>
            <consortium name="The Broad Institute Genome Sequencing Center for Infectious Disease"/>
            <person name="Wu L."/>
            <person name="Ma J."/>
        </authorList>
    </citation>
    <scope>NUCLEOTIDE SEQUENCE [LARGE SCALE GENOMIC DNA]</scope>
    <source>
        <strain evidence="15">CGMCC-1.15741</strain>
    </source>
</reference>
<evidence type="ECO:0000256" key="10">
    <source>
        <dbReference type="SAM" id="MobiDB-lite"/>
    </source>
</evidence>
<evidence type="ECO:0000256" key="9">
    <source>
        <dbReference type="RuleBase" id="RU003357"/>
    </source>
</evidence>
<keyword evidence="14" id="KW-0675">Receptor</keyword>
<dbReference type="PROSITE" id="PS52016">
    <property type="entry name" value="TONB_DEPENDENT_REC_3"/>
    <property type="match status" value="1"/>
</dbReference>
<keyword evidence="2 8" id="KW-0813">Transport</keyword>
<evidence type="ECO:0000256" key="4">
    <source>
        <dbReference type="ARBA" id="ARBA00022692"/>
    </source>
</evidence>
<dbReference type="RefSeq" id="WP_377379787.1">
    <property type="nucleotide sequence ID" value="NZ_JBHSSW010000017.1"/>
</dbReference>
<protein>
    <submittedName>
        <fullName evidence="14">TonB-dependent receptor domain-containing protein</fullName>
    </submittedName>
</protein>
<keyword evidence="5 9" id="KW-0798">TonB box</keyword>